<accession>A0A4C1Z3H1</accession>
<dbReference type="EMBL" id="BGZK01001547">
    <property type="protein sequence ID" value="GBP82110.1"/>
    <property type="molecule type" value="Genomic_DNA"/>
</dbReference>
<evidence type="ECO:0000313" key="2">
    <source>
        <dbReference type="EMBL" id="GBP82110.1"/>
    </source>
</evidence>
<evidence type="ECO:0000256" key="1">
    <source>
        <dbReference type="SAM" id="MobiDB-lite"/>
    </source>
</evidence>
<name>A0A4C1Z3H1_EUMVA</name>
<comment type="caution">
    <text evidence="2">The sequence shown here is derived from an EMBL/GenBank/DDBJ whole genome shotgun (WGS) entry which is preliminary data.</text>
</comment>
<reference evidence="2 3" key="1">
    <citation type="journal article" date="2019" name="Commun. Biol.">
        <title>The bagworm genome reveals a unique fibroin gene that provides high tensile strength.</title>
        <authorList>
            <person name="Kono N."/>
            <person name="Nakamura H."/>
            <person name="Ohtoshi R."/>
            <person name="Tomita M."/>
            <person name="Numata K."/>
            <person name="Arakawa K."/>
        </authorList>
    </citation>
    <scope>NUCLEOTIDE SEQUENCE [LARGE SCALE GENOMIC DNA]</scope>
</reference>
<protein>
    <submittedName>
        <fullName evidence="2">Uncharacterized protein</fullName>
    </submittedName>
</protein>
<dbReference type="AlphaFoldDB" id="A0A4C1Z3H1"/>
<gene>
    <name evidence="2" type="ORF">EVAR_89449_1</name>
</gene>
<keyword evidence="3" id="KW-1185">Reference proteome</keyword>
<proteinExistence type="predicted"/>
<organism evidence="2 3">
    <name type="scientific">Eumeta variegata</name>
    <name type="common">Bagworm moth</name>
    <name type="synonym">Eumeta japonica</name>
    <dbReference type="NCBI Taxonomy" id="151549"/>
    <lineage>
        <taxon>Eukaryota</taxon>
        <taxon>Metazoa</taxon>
        <taxon>Ecdysozoa</taxon>
        <taxon>Arthropoda</taxon>
        <taxon>Hexapoda</taxon>
        <taxon>Insecta</taxon>
        <taxon>Pterygota</taxon>
        <taxon>Neoptera</taxon>
        <taxon>Endopterygota</taxon>
        <taxon>Lepidoptera</taxon>
        <taxon>Glossata</taxon>
        <taxon>Ditrysia</taxon>
        <taxon>Tineoidea</taxon>
        <taxon>Psychidae</taxon>
        <taxon>Oiketicinae</taxon>
        <taxon>Eumeta</taxon>
    </lineage>
</organism>
<feature type="compositionally biased region" description="Polar residues" evidence="1">
    <location>
        <begin position="29"/>
        <end position="47"/>
    </location>
</feature>
<sequence>MLLTQVKNYVKSLDTVVVIVLMLTIANSRQQSPTVANSRQQSPTVTSICDVRRASLDQLAGPGRSIRNGSRRRKINHFNATPFRDRARLPRPHRPRSPYPEKG</sequence>
<dbReference type="Proteomes" id="UP000299102">
    <property type="component" value="Unassembled WGS sequence"/>
</dbReference>
<feature type="region of interest" description="Disordered" evidence="1">
    <location>
        <begin position="29"/>
        <end position="103"/>
    </location>
</feature>
<evidence type="ECO:0000313" key="3">
    <source>
        <dbReference type="Proteomes" id="UP000299102"/>
    </source>
</evidence>